<feature type="binding site" evidence="12">
    <location>
        <position position="26"/>
    </location>
    <ligand>
        <name>S-adenosyl-L-methionine</name>
        <dbReference type="ChEBI" id="CHEBI:59789"/>
    </ligand>
</feature>
<feature type="binding site" evidence="12">
    <location>
        <position position="94"/>
    </location>
    <ligand>
        <name>GTP</name>
        <dbReference type="ChEBI" id="CHEBI:37565"/>
    </ligand>
</feature>
<dbReference type="InterPro" id="IPR040064">
    <property type="entry name" value="MoaA-like"/>
</dbReference>
<keyword evidence="3 12" id="KW-0949">S-adenosyl-L-methionine</keyword>
<dbReference type="Proteomes" id="UP000190959">
    <property type="component" value="Unassembled WGS sequence"/>
</dbReference>
<dbReference type="NCBIfam" id="TIGR02666">
    <property type="entry name" value="moaA"/>
    <property type="match status" value="1"/>
</dbReference>
<dbReference type="EC" id="4.1.99.22" evidence="1 12"/>
<dbReference type="EMBL" id="MWMH01000004">
    <property type="protein sequence ID" value="OOP72731.1"/>
    <property type="molecule type" value="Genomic_DNA"/>
</dbReference>
<keyword evidence="5 12" id="KW-0547">Nucleotide-binding</keyword>
<dbReference type="InterPro" id="IPR007197">
    <property type="entry name" value="rSAM"/>
</dbReference>
<dbReference type="PROSITE" id="PS01305">
    <property type="entry name" value="MOAA_NIFB_PQQE"/>
    <property type="match status" value="1"/>
</dbReference>
<dbReference type="SFLD" id="SFLDS00029">
    <property type="entry name" value="Radical_SAM"/>
    <property type="match status" value="1"/>
</dbReference>
<evidence type="ECO:0000256" key="7">
    <source>
        <dbReference type="ARBA" id="ARBA00023014"/>
    </source>
</evidence>
<feature type="domain" description="Radical SAM core" evidence="13">
    <location>
        <begin position="4"/>
        <end position="226"/>
    </location>
</feature>
<comment type="caution">
    <text evidence="12">Lacks conserved residue(s) required for the propagation of feature annotation.</text>
</comment>
<evidence type="ECO:0000256" key="3">
    <source>
        <dbReference type="ARBA" id="ARBA00022691"/>
    </source>
</evidence>
<dbReference type="GO" id="GO:1904047">
    <property type="term" value="F:S-adenosyl-L-methionine binding"/>
    <property type="evidence" value="ECO:0007669"/>
    <property type="project" value="UniProtKB-UniRule"/>
</dbReference>
<feature type="binding site" evidence="12">
    <location>
        <position position="188"/>
    </location>
    <ligand>
        <name>S-adenosyl-L-methionine</name>
        <dbReference type="ChEBI" id="CHEBI:59789"/>
    </ligand>
</feature>
<feature type="binding site" evidence="12">
    <location>
        <position position="20"/>
    </location>
    <ligand>
        <name>[4Fe-4S] cluster</name>
        <dbReference type="ChEBI" id="CHEBI:49883"/>
        <label>1</label>
        <note>4Fe-4S-S-AdoMet</note>
    </ligand>
</feature>
<dbReference type="Pfam" id="PF04055">
    <property type="entry name" value="Radical_SAM"/>
    <property type="match status" value="1"/>
</dbReference>
<dbReference type="GO" id="GO:0006777">
    <property type="term" value="P:Mo-molybdopterin cofactor biosynthetic process"/>
    <property type="evidence" value="ECO:0007669"/>
    <property type="project" value="UniProtKB-UniRule"/>
</dbReference>
<dbReference type="SFLD" id="SFLDG01067">
    <property type="entry name" value="SPASM/twitch_domain_containing"/>
    <property type="match status" value="1"/>
</dbReference>
<dbReference type="PANTHER" id="PTHR22960:SF0">
    <property type="entry name" value="MOLYBDENUM COFACTOR BIOSYNTHESIS PROTEIN 1"/>
    <property type="match status" value="1"/>
</dbReference>
<keyword evidence="8 12" id="KW-0342">GTP-binding</keyword>
<evidence type="ECO:0000256" key="2">
    <source>
        <dbReference type="ARBA" id="ARBA00022485"/>
    </source>
</evidence>
<evidence type="ECO:0000259" key="13">
    <source>
        <dbReference type="PROSITE" id="PS51918"/>
    </source>
</evidence>
<comment type="pathway">
    <text evidence="12">Cofactor biosynthesis; molybdopterin biosynthesis.</text>
</comment>
<keyword evidence="2 12" id="KW-0004">4Fe-4S</keyword>
<dbReference type="GO" id="GO:0005525">
    <property type="term" value="F:GTP binding"/>
    <property type="evidence" value="ECO:0007669"/>
    <property type="project" value="UniProtKB-UniRule"/>
</dbReference>
<feature type="binding site" evidence="12">
    <location>
        <position position="24"/>
    </location>
    <ligand>
        <name>[4Fe-4S] cluster</name>
        <dbReference type="ChEBI" id="CHEBI:49883"/>
        <label>1</label>
        <note>4Fe-4S-S-AdoMet</note>
    </ligand>
</feature>
<comment type="caution">
    <text evidence="14">The sequence shown here is derived from an EMBL/GenBank/DDBJ whole genome shotgun (WGS) entry which is preliminary data.</text>
</comment>
<dbReference type="GO" id="GO:0061798">
    <property type="term" value="F:GTP 3',8'-cyclase activity"/>
    <property type="evidence" value="ECO:0007669"/>
    <property type="project" value="UniProtKB-UniRule"/>
</dbReference>
<feature type="binding site" evidence="12">
    <location>
        <position position="118"/>
    </location>
    <ligand>
        <name>S-adenosyl-L-methionine</name>
        <dbReference type="ChEBI" id="CHEBI:59789"/>
    </ligand>
</feature>
<comment type="subunit">
    <text evidence="12">Monomer and homodimer.</text>
</comment>
<evidence type="ECO:0000256" key="6">
    <source>
        <dbReference type="ARBA" id="ARBA00023004"/>
    </source>
</evidence>
<feature type="binding site" evidence="12">
    <location>
        <begin position="255"/>
        <end position="257"/>
    </location>
    <ligand>
        <name>GTP</name>
        <dbReference type="ChEBI" id="CHEBI:37565"/>
    </ligand>
</feature>
<dbReference type="InterPro" id="IPR006638">
    <property type="entry name" value="Elp3/MiaA/NifB-like_rSAM"/>
</dbReference>
<gene>
    <name evidence="12" type="primary">moaA</name>
    <name evidence="14" type="ORF">CBEIBR21_12990</name>
</gene>
<proteinExistence type="inferred from homology"/>
<name>A0A1S9N5R8_CLOBE</name>
<dbReference type="GO" id="GO:0061799">
    <property type="term" value="F:cyclic pyranopterin monophosphate synthase activity"/>
    <property type="evidence" value="ECO:0007669"/>
    <property type="project" value="TreeGrafter"/>
</dbReference>
<accession>A0A1S9N5R8</accession>
<evidence type="ECO:0000256" key="5">
    <source>
        <dbReference type="ARBA" id="ARBA00022741"/>
    </source>
</evidence>
<comment type="similarity">
    <text evidence="12">Belongs to the radical SAM superfamily. MoaA family.</text>
</comment>
<dbReference type="Gene3D" id="3.20.20.70">
    <property type="entry name" value="Aldolase class I"/>
    <property type="match status" value="1"/>
</dbReference>
<dbReference type="InterPro" id="IPR050105">
    <property type="entry name" value="MoCo_biosynth_MoaA/MoaC"/>
</dbReference>
<keyword evidence="6 12" id="KW-0408">Iron</keyword>
<dbReference type="PROSITE" id="PS51918">
    <property type="entry name" value="RADICAL_SAM"/>
    <property type="match status" value="1"/>
</dbReference>
<dbReference type="HAMAP" id="MF_01225_B">
    <property type="entry name" value="MoaA_B"/>
    <property type="match status" value="1"/>
</dbReference>
<dbReference type="SMART" id="SM00729">
    <property type="entry name" value="Elp3"/>
    <property type="match status" value="1"/>
</dbReference>
<evidence type="ECO:0000256" key="8">
    <source>
        <dbReference type="ARBA" id="ARBA00023134"/>
    </source>
</evidence>
<feature type="binding site" evidence="12">
    <location>
        <position position="253"/>
    </location>
    <ligand>
        <name>[4Fe-4S] cluster</name>
        <dbReference type="ChEBI" id="CHEBI:49883"/>
        <label>2</label>
        <note>4Fe-4S-substrate</note>
    </ligand>
</feature>
<dbReference type="InterPro" id="IPR010505">
    <property type="entry name" value="MoaA_twitch"/>
</dbReference>
<organism evidence="14 15">
    <name type="scientific">Clostridium beijerinckii</name>
    <name type="common">Clostridium MP</name>
    <dbReference type="NCBI Taxonomy" id="1520"/>
    <lineage>
        <taxon>Bacteria</taxon>
        <taxon>Bacillati</taxon>
        <taxon>Bacillota</taxon>
        <taxon>Clostridia</taxon>
        <taxon>Eubacteriales</taxon>
        <taxon>Clostridiaceae</taxon>
        <taxon>Clostridium</taxon>
    </lineage>
</organism>
<dbReference type="Pfam" id="PF06463">
    <property type="entry name" value="Mob_synth_C"/>
    <property type="match status" value="1"/>
</dbReference>
<sequence length="325" mass="36797">MLDLYGRNIDYLRISITDKCNFRCKYCTPEERVDTLMNNEILTFDEIIKICKSASELGIEKIKVTGGEPLLRDDVTDLIKSIKELPLVKNVTLTTNGVFLYDKIHELKSSGIDSINVSLDTLIKDRFNDITRRDKFDEVIRGIKEAIKVGIKIKINSVPIKNFNFDEIANIAAISKDKNIDVRFIEMMPIGLGESFKGISSREILDILEKKYGKFHELKGDNGNGPALYYKNEQFKGHIGFISAVSSEFCEKCNRIRITADGFLKPCLCYGTGIDLKSLIKNGINEKELIDAIRKGILSKPEKHEFNKEKKSSNIEIKKMSQIGG</sequence>
<comment type="cofactor">
    <cofactor evidence="12">
        <name>[4Fe-4S] cluster</name>
        <dbReference type="ChEBI" id="CHEBI:49883"/>
    </cofactor>
    <text evidence="12">Binds 2 [4Fe-4S] clusters. Binds 1 [4Fe-4S] cluster coordinated with 3 cysteines and an exchangeable S-adenosyl-L-methionine and 1 [4Fe-4S] cluster coordinated with 3 cysteines and the GTP-derived substrate.</text>
</comment>
<feature type="binding site" evidence="12">
    <location>
        <position position="250"/>
    </location>
    <ligand>
        <name>[4Fe-4S] cluster</name>
        <dbReference type="ChEBI" id="CHEBI:49883"/>
        <label>2</label>
        <note>4Fe-4S-substrate</note>
    </ligand>
</feature>
<evidence type="ECO:0000313" key="14">
    <source>
        <dbReference type="EMBL" id="OOP72731.1"/>
    </source>
</evidence>
<dbReference type="SFLD" id="SFLDG01383">
    <property type="entry name" value="cyclic_pyranopterin_phosphate"/>
    <property type="match status" value="1"/>
</dbReference>
<evidence type="ECO:0000256" key="10">
    <source>
        <dbReference type="ARBA" id="ARBA00023239"/>
    </source>
</evidence>
<dbReference type="UniPathway" id="UPA00344"/>
<dbReference type="CDD" id="cd01335">
    <property type="entry name" value="Radical_SAM"/>
    <property type="match status" value="1"/>
</dbReference>
<evidence type="ECO:0000313" key="15">
    <source>
        <dbReference type="Proteomes" id="UP000190959"/>
    </source>
</evidence>
<feature type="binding site" evidence="12">
    <location>
        <position position="154"/>
    </location>
    <ligand>
        <name>GTP</name>
        <dbReference type="ChEBI" id="CHEBI:37565"/>
    </ligand>
</feature>
<evidence type="ECO:0000256" key="4">
    <source>
        <dbReference type="ARBA" id="ARBA00022723"/>
    </source>
</evidence>
<feature type="binding site" evidence="12">
    <location>
        <position position="13"/>
    </location>
    <ligand>
        <name>GTP</name>
        <dbReference type="ChEBI" id="CHEBI:37565"/>
    </ligand>
</feature>
<feature type="binding site" evidence="12">
    <location>
        <position position="27"/>
    </location>
    <ligand>
        <name>[4Fe-4S] cluster</name>
        <dbReference type="ChEBI" id="CHEBI:49883"/>
        <label>1</label>
        <note>4Fe-4S-S-AdoMet</note>
    </ligand>
</feature>
<dbReference type="GO" id="GO:0051539">
    <property type="term" value="F:4 iron, 4 sulfur cluster binding"/>
    <property type="evidence" value="ECO:0007669"/>
    <property type="project" value="UniProtKB-UniRule"/>
</dbReference>
<feature type="binding site" evidence="12">
    <location>
        <position position="267"/>
    </location>
    <ligand>
        <name>[4Fe-4S] cluster</name>
        <dbReference type="ChEBI" id="CHEBI:49883"/>
        <label>2</label>
        <note>4Fe-4S-substrate</note>
    </ligand>
</feature>
<dbReference type="SUPFAM" id="SSF102114">
    <property type="entry name" value="Radical SAM enzymes"/>
    <property type="match status" value="1"/>
</dbReference>
<dbReference type="CDD" id="cd21117">
    <property type="entry name" value="Twitch_MoaA"/>
    <property type="match status" value="1"/>
</dbReference>
<comment type="function">
    <text evidence="12">Catalyzes the cyclization of GTP to (8S)-3',8-cyclo-7,8-dihydroguanosine 5'-triphosphate.</text>
</comment>
<dbReference type="GO" id="GO:0046872">
    <property type="term" value="F:metal ion binding"/>
    <property type="evidence" value="ECO:0007669"/>
    <property type="project" value="UniProtKB-KW"/>
</dbReference>
<keyword evidence="10 12" id="KW-0456">Lyase</keyword>
<dbReference type="RefSeq" id="WP_078115846.1">
    <property type="nucleotide sequence ID" value="NZ_CP144906.1"/>
</dbReference>
<dbReference type="InterPro" id="IPR013785">
    <property type="entry name" value="Aldolase_TIM"/>
</dbReference>
<keyword evidence="4 12" id="KW-0479">Metal-binding</keyword>
<protein>
    <recommendedName>
        <fullName evidence="1 12">GTP 3',8-cyclase</fullName>
        <ecNumber evidence="1 12">4.1.99.22</ecNumber>
    </recommendedName>
    <alternativeName>
        <fullName evidence="12">Molybdenum cofactor biosynthesis protein A</fullName>
    </alternativeName>
</protein>
<evidence type="ECO:0000256" key="11">
    <source>
        <dbReference type="ARBA" id="ARBA00048697"/>
    </source>
</evidence>
<keyword evidence="7 12" id="KW-0411">Iron-sulfur</keyword>
<feature type="binding site" evidence="12">
    <location>
        <position position="67"/>
    </location>
    <ligand>
        <name>S-adenosyl-L-methionine</name>
        <dbReference type="ChEBI" id="CHEBI:59789"/>
    </ligand>
</feature>
<comment type="catalytic activity">
    <reaction evidence="11 12">
        <text>GTP + AH2 + S-adenosyl-L-methionine = (8S)-3',8-cyclo-7,8-dihydroguanosine 5'-triphosphate + 5'-deoxyadenosine + L-methionine + A + H(+)</text>
        <dbReference type="Rhea" id="RHEA:49576"/>
        <dbReference type="ChEBI" id="CHEBI:13193"/>
        <dbReference type="ChEBI" id="CHEBI:15378"/>
        <dbReference type="ChEBI" id="CHEBI:17319"/>
        <dbReference type="ChEBI" id="CHEBI:17499"/>
        <dbReference type="ChEBI" id="CHEBI:37565"/>
        <dbReference type="ChEBI" id="CHEBI:57844"/>
        <dbReference type="ChEBI" id="CHEBI:59789"/>
        <dbReference type="ChEBI" id="CHEBI:131766"/>
        <dbReference type="EC" id="4.1.99.22"/>
    </reaction>
</comment>
<evidence type="ECO:0000256" key="1">
    <source>
        <dbReference type="ARBA" id="ARBA00012167"/>
    </source>
</evidence>
<dbReference type="SFLD" id="SFLDG01386">
    <property type="entry name" value="main_SPASM_domain-containing"/>
    <property type="match status" value="1"/>
</dbReference>
<evidence type="ECO:0000256" key="9">
    <source>
        <dbReference type="ARBA" id="ARBA00023150"/>
    </source>
</evidence>
<evidence type="ECO:0000256" key="12">
    <source>
        <dbReference type="HAMAP-Rule" id="MF_01225"/>
    </source>
</evidence>
<dbReference type="InterPro" id="IPR000385">
    <property type="entry name" value="MoaA_NifB_PqqE_Fe-S-bd_CS"/>
</dbReference>
<keyword evidence="9 12" id="KW-0501">Molybdenum cofactor biosynthesis</keyword>
<dbReference type="AlphaFoldDB" id="A0A1S9N5R8"/>
<dbReference type="InterPro" id="IPR013483">
    <property type="entry name" value="MoaA"/>
</dbReference>
<reference evidence="14 15" key="1">
    <citation type="submission" date="2017-02" db="EMBL/GenBank/DDBJ databases">
        <title>Genome sequence of Clostridium beijerinckii Br21.</title>
        <authorList>
            <person name="Fonseca B.C."/>
            <person name="Guazzaroni M.E."/>
            <person name="Riano-Pachon D.M."/>
            <person name="Reginatto V."/>
        </authorList>
    </citation>
    <scope>NUCLEOTIDE SEQUENCE [LARGE SCALE GENOMIC DNA]</scope>
    <source>
        <strain evidence="14 15">Br21</strain>
    </source>
</reference>
<dbReference type="InterPro" id="IPR058240">
    <property type="entry name" value="rSAM_sf"/>
</dbReference>
<dbReference type="PANTHER" id="PTHR22960">
    <property type="entry name" value="MOLYBDOPTERIN COFACTOR SYNTHESIS PROTEIN A"/>
    <property type="match status" value="1"/>
</dbReference>